<comment type="caution">
    <text evidence="2">The sequence shown here is derived from an EMBL/GenBank/DDBJ whole genome shotgun (WGS) entry which is preliminary data.</text>
</comment>
<dbReference type="EMBL" id="JAUESC010000381">
    <property type="protein sequence ID" value="KAK0589601.1"/>
    <property type="molecule type" value="Genomic_DNA"/>
</dbReference>
<reference evidence="2" key="1">
    <citation type="journal article" date="2022" name="Plant J.">
        <title>Strategies of tolerance reflected in two North American maple genomes.</title>
        <authorList>
            <person name="McEvoy S.L."/>
            <person name="Sezen U.U."/>
            <person name="Trouern-Trend A."/>
            <person name="McMahon S.M."/>
            <person name="Schaberg P.G."/>
            <person name="Yang J."/>
            <person name="Wegrzyn J.L."/>
            <person name="Swenson N.G."/>
        </authorList>
    </citation>
    <scope>NUCLEOTIDE SEQUENCE</scope>
    <source>
        <strain evidence="2">NS2018</strain>
    </source>
</reference>
<keyword evidence="3" id="KW-1185">Reference proteome</keyword>
<feature type="compositionally biased region" description="Basic and acidic residues" evidence="1">
    <location>
        <begin position="51"/>
        <end position="60"/>
    </location>
</feature>
<evidence type="ECO:0000256" key="1">
    <source>
        <dbReference type="SAM" id="MobiDB-lite"/>
    </source>
</evidence>
<feature type="region of interest" description="Disordered" evidence="1">
    <location>
        <begin position="1"/>
        <end position="63"/>
    </location>
</feature>
<accession>A0AA39VT65</accession>
<protein>
    <submittedName>
        <fullName evidence="2">Uncharacterized protein</fullName>
    </submittedName>
</protein>
<evidence type="ECO:0000313" key="3">
    <source>
        <dbReference type="Proteomes" id="UP001168877"/>
    </source>
</evidence>
<proteinExistence type="predicted"/>
<feature type="compositionally biased region" description="Polar residues" evidence="1">
    <location>
        <begin position="1"/>
        <end position="13"/>
    </location>
</feature>
<dbReference type="Proteomes" id="UP001168877">
    <property type="component" value="Unassembled WGS sequence"/>
</dbReference>
<organism evidence="2 3">
    <name type="scientific">Acer saccharum</name>
    <name type="common">Sugar maple</name>
    <dbReference type="NCBI Taxonomy" id="4024"/>
    <lineage>
        <taxon>Eukaryota</taxon>
        <taxon>Viridiplantae</taxon>
        <taxon>Streptophyta</taxon>
        <taxon>Embryophyta</taxon>
        <taxon>Tracheophyta</taxon>
        <taxon>Spermatophyta</taxon>
        <taxon>Magnoliopsida</taxon>
        <taxon>eudicotyledons</taxon>
        <taxon>Gunneridae</taxon>
        <taxon>Pentapetalae</taxon>
        <taxon>rosids</taxon>
        <taxon>malvids</taxon>
        <taxon>Sapindales</taxon>
        <taxon>Sapindaceae</taxon>
        <taxon>Hippocastanoideae</taxon>
        <taxon>Acereae</taxon>
        <taxon>Acer</taxon>
    </lineage>
</organism>
<evidence type="ECO:0000313" key="2">
    <source>
        <dbReference type="EMBL" id="KAK0589601.1"/>
    </source>
</evidence>
<reference evidence="2" key="2">
    <citation type="submission" date="2023-06" db="EMBL/GenBank/DDBJ databases">
        <authorList>
            <person name="Swenson N.G."/>
            <person name="Wegrzyn J.L."/>
            <person name="Mcevoy S.L."/>
        </authorList>
    </citation>
    <scope>NUCLEOTIDE SEQUENCE</scope>
    <source>
        <strain evidence="2">NS2018</strain>
        <tissue evidence="2">Leaf</tissue>
    </source>
</reference>
<gene>
    <name evidence="2" type="ORF">LWI29_016211</name>
</gene>
<feature type="compositionally biased region" description="Polar residues" evidence="1">
    <location>
        <begin position="21"/>
        <end position="30"/>
    </location>
</feature>
<name>A0AA39VT65_ACESA</name>
<sequence length="136" mass="15111">MGATSGSLSQLPTSPFHMWTPETSHPSYSKLQERRGVHQMQNEGSNGGHSCEQDLEKQGKSQEGLSVVGSGALALDRRLATQFLLSPEMSRWIQEFFFGCQNCLLMVAQLGKLINLQQLSLSSNRTCQAEKFYTID</sequence>
<dbReference type="AlphaFoldDB" id="A0AA39VT65"/>